<name>J3P1Z7_GAET3</name>
<dbReference type="VEuPathDB" id="FungiDB:GGTG_07545"/>
<evidence type="ECO:0000256" key="1">
    <source>
        <dbReference type="SAM" id="MobiDB-lite"/>
    </source>
</evidence>
<reference evidence="4" key="1">
    <citation type="submission" date="2010-07" db="EMBL/GenBank/DDBJ databases">
        <title>The genome sequence of Gaeumannomyces graminis var. tritici strain R3-111a-1.</title>
        <authorList>
            <consortium name="The Broad Institute Genome Sequencing Platform"/>
            <person name="Ma L.-J."/>
            <person name="Dead R."/>
            <person name="Young S."/>
            <person name="Zeng Q."/>
            <person name="Koehrsen M."/>
            <person name="Alvarado L."/>
            <person name="Berlin A."/>
            <person name="Chapman S.B."/>
            <person name="Chen Z."/>
            <person name="Freedman E."/>
            <person name="Gellesch M."/>
            <person name="Goldberg J."/>
            <person name="Griggs A."/>
            <person name="Gujja S."/>
            <person name="Heilman E.R."/>
            <person name="Heiman D."/>
            <person name="Hepburn T."/>
            <person name="Howarth C."/>
            <person name="Jen D."/>
            <person name="Larson L."/>
            <person name="Mehta T."/>
            <person name="Neiman D."/>
            <person name="Pearson M."/>
            <person name="Roberts A."/>
            <person name="Saif S."/>
            <person name="Shea T."/>
            <person name="Shenoy N."/>
            <person name="Sisk P."/>
            <person name="Stolte C."/>
            <person name="Sykes S."/>
            <person name="Walk T."/>
            <person name="White J."/>
            <person name="Yandava C."/>
            <person name="Haas B."/>
            <person name="Nusbaum C."/>
            <person name="Birren B."/>
        </authorList>
    </citation>
    <scope>NUCLEOTIDE SEQUENCE [LARGE SCALE GENOMIC DNA]</scope>
    <source>
        <strain evidence="4">R3-111a-1</strain>
    </source>
</reference>
<dbReference type="OrthoDB" id="10515370at2759"/>
<feature type="compositionally biased region" description="Polar residues" evidence="1">
    <location>
        <begin position="24"/>
        <end position="37"/>
    </location>
</feature>
<dbReference type="EMBL" id="GL385398">
    <property type="protein sequence ID" value="EJT73689.1"/>
    <property type="molecule type" value="Genomic_DNA"/>
</dbReference>
<reference evidence="3" key="4">
    <citation type="journal article" date="2015" name="G3 (Bethesda)">
        <title>Genome sequences of three phytopathogenic species of the Magnaporthaceae family of fungi.</title>
        <authorList>
            <person name="Okagaki L.H."/>
            <person name="Nunes C.C."/>
            <person name="Sailsbery J."/>
            <person name="Clay B."/>
            <person name="Brown D."/>
            <person name="John T."/>
            <person name="Oh Y."/>
            <person name="Young N."/>
            <person name="Fitzgerald M."/>
            <person name="Haas B.J."/>
            <person name="Zeng Q."/>
            <person name="Young S."/>
            <person name="Adiconis X."/>
            <person name="Fan L."/>
            <person name="Levin J.Z."/>
            <person name="Mitchell T.K."/>
            <person name="Okubara P.A."/>
            <person name="Farman M.L."/>
            <person name="Kohn L.M."/>
            <person name="Birren B."/>
            <person name="Ma L.-J."/>
            <person name="Dean R.A."/>
        </authorList>
    </citation>
    <scope>NUCLEOTIDE SEQUENCE</scope>
    <source>
        <strain evidence="3">R3-111a-1</strain>
    </source>
</reference>
<feature type="compositionally biased region" description="Basic residues" evidence="1">
    <location>
        <begin position="90"/>
        <end position="99"/>
    </location>
</feature>
<reference evidence="2" key="3">
    <citation type="submission" date="2010-09" db="EMBL/GenBank/DDBJ databases">
        <title>Annotation of Gaeumannomyces graminis var. tritici R3-111a-1.</title>
        <authorList>
            <consortium name="The Broad Institute Genome Sequencing Platform"/>
            <person name="Ma L.-J."/>
            <person name="Dead R."/>
            <person name="Young S.K."/>
            <person name="Zeng Q."/>
            <person name="Gargeya S."/>
            <person name="Fitzgerald M."/>
            <person name="Haas B."/>
            <person name="Abouelleil A."/>
            <person name="Alvarado L."/>
            <person name="Arachchi H.M."/>
            <person name="Berlin A."/>
            <person name="Brown A."/>
            <person name="Chapman S.B."/>
            <person name="Chen Z."/>
            <person name="Dunbar C."/>
            <person name="Freedman E."/>
            <person name="Gearin G."/>
            <person name="Gellesch M."/>
            <person name="Goldberg J."/>
            <person name="Griggs A."/>
            <person name="Gujja S."/>
            <person name="Heiman D."/>
            <person name="Howarth C."/>
            <person name="Larson L."/>
            <person name="Lui A."/>
            <person name="MacDonald P.J.P."/>
            <person name="Mehta T."/>
            <person name="Montmayeur A."/>
            <person name="Murphy C."/>
            <person name="Neiman D."/>
            <person name="Pearson M."/>
            <person name="Priest M."/>
            <person name="Roberts A."/>
            <person name="Saif S."/>
            <person name="Shea T."/>
            <person name="Shenoy N."/>
            <person name="Sisk P."/>
            <person name="Stolte C."/>
            <person name="Sykes S."/>
            <person name="Yandava C."/>
            <person name="Wortman J."/>
            <person name="Nusbaum C."/>
            <person name="Birren B."/>
        </authorList>
    </citation>
    <scope>NUCLEOTIDE SEQUENCE</scope>
    <source>
        <strain evidence="2">R3-111a-1</strain>
    </source>
</reference>
<reference evidence="3" key="5">
    <citation type="submission" date="2018-04" db="UniProtKB">
        <authorList>
            <consortium name="EnsemblFungi"/>
        </authorList>
    </citation>
    <scope>IDENTIFICATION</scope>
    <source>
        <strain evidence="3">R3-111a-1</strain>
    </source>
</reference>
<gene>
    <name evidence="3" type="primary">20348003</name>
    <name evidence="2" type="ORF">GGTG_07545</name>
</gene>
<proteinExistence type="predicted"/>
<evidence type="ECO:0000313" key="3">
    <source>
        <dbReference type="EnsemblFungi" id="EJT73689"/>
    </source>
</evidence>
<dbReference type="RefSeq" id="XP_009223633.1">
    <property type="nucleotide sequence ID" value="XM_009225369.1"/>
</dbReference>
<dbReference type="eggNOG" id="ENOG502RN3Q">
    <property type="taxonomic scope" value="Eukaryota"/>
</dbReference>
<reference evidence="2" key="2">
    <citation type="submission" date="2010-07" db="EMBL/GenBank/DDBJ databases">
        <authorList>
            <consortium name="The Broad Institute Genome Sequencing Platform"/>
            <consortium name="Broad Institute Genome Sequencing Center for Infectious Disease"/>
            <person name="Ma L.-J."/>
            <person name="Dead R."/>
            <person name="Young S."/>
            <person name="Zeng Q."/>
            <person name="Koehrsen M."/>
            <person name="Alvarado L."/>
            <person name="Berlin A."/>
            <person name="Chapman S.B."/>
            <person name="Chen Z."/>
            <person name="Freedman E."/>
            <person name="Gellesch M."/>
            <person name="Goldberg J."/>
            <person name="Griggs A."/>
            <person name="Gujja S."/>
            <person name="Heilman E.R."/>
            <person name="Heiman D."/>
            <person name="Hepburn T."/>
            <person name="Howarth C."/>
            <person name="Jen D."/>
            <person name="Larson L."/>
            <person name="Mehta T."/>
            <person name="Neiman D."/>
            <person name="Pearson M."/>
            <person name="Roberts A."/>
            <person name="Saif S."/>
            <person name="Shea T."/>
            <person name="Shenoy N."/>
            <person name="Sisk P."/>
            <person name="Stolte C."/>
            <person name="Sykes S."/>
            <person name="Walk T."/>
            <person name="White J."/>
            <person name="Yandava C."/>
            <person name="Haas B."/>
            <person name="Nusbaum C."/>
            <person name="Birren B."/>
        </authorList>
    </citation>
    <scope>NUCLEOTIDE SEQUENCE</scope>
    <source>
        <strain evidence="2">R3-111a-1</strain>
    </source>
</reference>
<organism evidence="2">
    <name type="scientific">Gaeumannomyces tritici (strain R3-111a-1)</name>
    <name type="common">Wheat and barley take-all root rot fungus</name>
    <name type="synonym">Gaeumannomyces graminis var. tritici</name>
    <dbReference type="NCBI Taxonomy" id="644352"/>
    <lineage>
        <taxon>Eukaryota</taxon>
        <taxon>Fungi</taxon>
        <taxon>Dikarya</taxon>
        <taxon>Ascomycota</taxon>
        <taxon>Pezizomycotina</taxon>
        <taxon>Sordariomycetes</taxon>
        <taxon>Sordariomycetidae</taxon>
        <taxon>Magnaporthales</taxon>
        <taxon>Magnaporthaceae</taxon>
        <taxon>Gaeumannomyces</taxon>
    </lineage>
</organism>
<protein>
    <submittedName>
        <fullName evidence="2 3">Uncharacterized protein</fullName>
    </submittedName>
</protein>
<dbReference type="Proteomes" id="UP000006039">
    <property type="component" value="Unassembled WGS sequence"/>
</dbReference>
<dbReference type="HOGENOM" id="CLU_900299_0_0_1"/>
<feature type="compositionally biased region" description="Low complexity" evidence="1">
    <location>
        <begin position="50"/>
        <end position="61"/>
    </location>
</feature>
<feature type="region of interest" description="Disordered" evidence="1">
    <location>
        <begin position="1"/>
        <end position="148"/>
    </location>
</feature>
<evidence type="ECO:0000313" key="2">
    <source>
        <dbReference type="EMBL" id="EJT73689.1"/>
    </source>
</evidence>
<dbReference type="AlphaFoldDB" id="J3P1Z7"/>
<dbReference type="GeneID" id="20348003"/>
<sequence length="309" mass="34997">MKKPRIPLEPSEPLIDPVGPEPSVISTNSNEVRSSAGDTIPSPPFKDLQATGSTGDAGTSTEPRRARAEEIFIPSTSPPPLKQPGDRAQVRARPKRKRVTMVAWDQNSKSKPNESRPPLDNTESDVESDTTTIEAPDEPWTAPSNRTQSKVLAAGMRKALKGKVTADDISLLPSFRRVSATDFGRVASFIERRHGLIWRRHRVWQGRISTVFGTILKVRRRPRVPLMIYWHDQAPSWRKKPIHYIGKADRWTYFTLMSVPRLRCLVVTMEHTRYWRGVDPLGDFDSGRFVWVGREAYHEWLGGAESIGW</sequence>
<dbReference type="EnsemblFungi" id="EJT73689">
    <property type="protein sequence ID" value="EJT73689"/>
    <property type="gene ID" value="GGTG_07545"/>
</dbReference>
<evidence type="ECO:0000313" key="4">
    <source>
        <dbReference type="Proteomes" id="UP000006039"/>
    </source>
</evidence>
<accession>J3P1Z7</accession>
<keyword evidence="4" id="KW-1185">Reference proteome</keyword>